<reference evidence="5 6" key="1">
    <citation type="submission" date="2014-10" db="EMBL/GenBank/DDBJ databases">
        <title>Pedobacter Kyungheensis.</title>
        <authorList>
            <person name="Anderson B.M."/>
            <person name="Newman J.D."/>
        </authorList>
    </citation>
    <scope>NUCLEOTIDE SEQUENCE [LARGE SCALE GENOMIC DNA]</scope>
    <source>
        <strain evidence="5 6">KACC 16221</strain>
    </source>
</reference>
<keyword evidence="3" id="KW-0808">Transferase</keyword>
<dbReference type="PANTHER" id="PTHR43630:SF1">
    <property type="entry name" value="POLY-BETA-1,6-N-ACETYL-D-GLUCOSAMINE SYNTHASE"/>
    <property type="match status" value="1"/>
</dbReference>
<organism evidence="5 6">
    <name type="scientific">Pedobacter kyungheensis</name>
    <dbReference type="NCBI Taxonomy" id="1069985"/>
    <lineage>
        <taxon>Bacteria</taxon>
        <taxon>Pseudomonadati</taxon>
        <taxon>Bacteroidota</taxon>
        <taxon>Sphingobacteriia</taxon>
        <taxon>Sphingobacteriales</taxon>
        <taxon>Sphingobacteriaceae</taxon>
        <taxon>Pedobacter</taxon>
    </lineage>
</organism>
<sequence>MALIYNMIHLLLWVLAVYLSFNCLYLAFFALAGLFPLKPAPKTAATYKKIAVLFPTYHADEVIIESVHAALAHDYEGEFEIVVIADGLMPQTNAQLKAMGAEVIEVFFEKSTKGKALLYAMEKLKDHAFDIALVLDVDNLMGTDCLNAVNSAFQQGYKAIQLHRTAKNLDTSFAFLDACNEEVNNHIYRKGQAVLGLSPALIGSGMAFDYTYFNSLLKNVGDTVGEDKKMDFLIAGDRVKVAYLNNIFVYDEKVSNASVFTTQRTRWIASQIEFLRTYTLIGLKELFKGNVEFFNKTVQTMLMPRILLLGLLFVMALQSFFNPFGPTKGLWLTLFASICIILLISVPRRFYGDKRLYLAIWQIPRAMIGMVIALFSIGKVKKSNLATPHQNTSSGENKT</sequence>
<dbReference type="OrthoDB" id="1523666at2"/>
<evidence type="ECO:0000256" key="2">
    <source>
        <dbReference type="ARBA" id="ARBA00022676"/>
    </source>
</evidence>
<evidence type="ECO:0000256" key="3">
    <source>
        <dbReference type="ARBA" id="ARBA00022679"/>
    </source>
</evidence>
<dbReference type="InterPro" id="IPR029044">
    <property type="entry name" value="Nucleotide-diphossugar_trans"/>
</dbReference>
<feature type="transmembrane region" description="Helical" evidence="4">
    <location>
        <begin position="330"/>
        <end position="346"/>
    </location>
</feature>
<dbReference type="GO" id="GO:0016757">
    <property type="term" value="F:glycosyltransferase activity"/>
    <property type="evidence" value="ECO:0007669"/>
    <property type="project" value="UniProtKB-KW"/>
</dbReference>
<keyword evidence="4" id="KW-1133">Transmembrane helix</keyword>
<comment type="similarity">
    <text evidence="1">Belongs to the glycosyltransferase 2 family.</text>
</comment>
<dbReference type="SUPFAM" id="SSF53448">
    <property type="entry name" value="Nucleotide-diphospho-sugar transferases"/>
    <property type="match status" value="1"/>
</dbReference>
<evidence type="ECO:0000313" key="6">
    <source>
        <dbReference type="Proteomes" id="UP000031246"/>
    </source>
</evidence>
<keyword evidence="6" id="KW-1185">Reference proteome</keyword>
<feature type="transmembrane region" description="Helical" evidence="4">
    <location>
        <begin position="306"/>
        <end position="324"/>
    </location>
</feature>
<dbReference type="Gene3D" id="3.90.550.10">
    <property type="entry name" value="Spore Coat Polysaccharide Biosynthesis Protein SpsA, Chain A"/>
    <property type="match status" value="1"/>
</dbReference>
<keyword evidence="2" id="KW-0328">Glycosyltransferase</keyword>
<keyword evidence="4" id="KW-0472">Membrane</keyword>
<protein>
    <recommendedName>
        <fullName evidence="7">Glycosyl transferase family 2</fullName>
    </recommendedName>
</protein>
<evidence type="ECO:0008006" key="7">
    <source>
        <dbReference type="Google" id="ProtNLM"/>
    </source>
</evidence>
<dbReference type="Proteomes" id="UP000031246">
    <property type="component" value="Unassembled WGS sequence"/>
</dbReference>
<accession>A0A0C1FUE0</accession>
<feature type="transmembrane region" description="Helical" evidence="4">
    <location>
        <begin position="358"/>
        <end position="378"/>
    </location>
</feature>
<evidence type="ECO:0000256" key="1">
    <source>
        <dbReference type="ARBA" id="ARBA00006739"/>
    </source>
</evidence>
<proteinExistence type="inferred from homology"/>
<dbReference type="Pfam" id="PF13641">
    <property type="entry name" value="Glyco_tranf_2_3"/>
    <property type="match status" value="1"/>
</dbReference>
<evidence type="ECO:0000313" key="5">
    <source>
        <dbReference type="EMBL" id="KIA96527.1"/>
    </source>
</evidence>
<dbReference type="PANTHER" id="PTHR43630">
    <property type="entry name" value="POLY-BETA-1,6-N-ACETYL-D-GLUCOSAMINE SYNTHASE"/>
    <property type="match status" value="1"/>
</dbReference>
<comment type="caution">
    <text evidence="5">The sequence shown here is derived from an EMBL/GenBank/DDBJ whole genome shotgun (WGS) entry which is preliminary data.</text>
</comment>
<evidence type="ECO:0000256" key="4">
    <source>
        <dbReference type="SAM" id="Phobius"/>
    </source>
</evidence>
<feature type="transmembrane region" description="Helical" evidence="4">
    <location>
        <begin position="12"/>
        <end position="35"/>
    </location>
</feature>
<name>A0A0C1FUE0_9SPHI</name>
<gene>
    <name evidence="5" type="ORF">OC25_01905</name>
</gene>
<dbReference type="AlphaFoldDB" id="A0A0C1FUE0"/>
<dbReference type="EMBL" id="JSYN01000002">
    <property type="protein sequence ID" value="KIA96527.1"/>
    <property type="molecule type" value="Genomic_DNA"/>
</dbReference>
<keyword evidence="4" id="KW-0812">Transmembrane</keyword>